<dbReference type="InterPro" id="IPR010992">
    <property type="entry name" value="IHF-like_DNA-bd_dom_sf"/>
</dbReference>
<keyword evidence="2" id="KW-0238">DNA-binding</keyword>
<evidence type="ECO:0008006" key="6">
    <source>
        <dbReference type="Google" id="ProtNLM"/>
    </source>
</evidence>
<keyword evidence="5" id="KW-1185">Reference proteome</keyword>
<dbReference type="AlphaFoldDB" id="A0A918VH79"/>
<protein>
    <recommendedName>
        <fullName evidence="6">HU family DNA-binding protein</fullName>
    </recommendedName>
</protein>
<evidence type="ECO:0000256" key="1">
    <source>
        <dbReference type="ARBA" id="ARBA00023067"/>
    </source>
</evidence>
<keyword evidence="1" id="KW-0226">DNA condensation</keyword>
<dbReference type="GO" id="GO:0003677">
    <property type="term" value="F:DNA binding"/>
    <property type="evidence" value="ECO:0007669"/>
    <property type="project" value="UniProtKB-KW"/>
</dbReference>
<evidence type="ECO:0000256" key="3">
    <source>
        <dbReference type="RuleBase" id="RU003939"/>
    </source>
</evidence>
<dbReference type="Gene3D" id="4.10.520.10">
    <property type="entry name" value="IHF-like DNA-binding proteins"/>
    <property type="match status" value="1"/>
</dbReference>
<name>A0A918VH79_9ACTN</name>
<comment type="similarity">
    <text evidence="3">Belongs to the bacterial histone-like protein family.</text>
</comment>
<accession>A0A918VH79</accession>
<dbReference type="PANTHER" id="PTHR33175">
    <property type="entry name" value="DNA-BINDING PROTEIN HU"/>
    <property type="match status" value="1"/>
</dbReference>
<reference evidence="4" key="1">
    <citation type="journal article" date="2014" name="Int. J. Syst. Evol. Microbiol.">
        <title>Complete genome sequence of Corynebacterium casei LMG S-19264T (=DSM 44701T), isolated from a smear-ripened cheese.</title>
        <authorList>
            <consortium name="US DOE Joint Genome Institute (JGI-PGF)"/>
            <person name="Walter F."/>
            <person name="Albersmeier A."/>
            <person name="Kalinowski J."/>
            <person name="Ruckert C."/>
        </authorList>
    </citation>
    <scope>NUCLEOTIDE SEQUENCE</scope>
    <source>
        <strain evidence="4">JCM 5016</strain>
    </source>
</reference>
<evidence type="ECO:0000256" key="2">
    <source>
        <dbReference type="ARBA" id="ARBA00023125"/>
    </source>
</evidence>
<dbReference type="GO" id="GO:0005829">
    <property type="term" value="C:cytosol"/>
    <property type="evidence" value="ECO:0007669"/>
    <property type="project" value="TreeGrafter"/>
</dbReference>
<dbReference type="InterPro" id="IPR000119">
    <property type="entry name" value="Hist_DNA-bd"/>
</dbReference>
<proteinExistence type="inferred from homology"/>
<comment type="caution">
    <text evidence="4">The sequence shown here is derived from an EMBL/GenBank/DDBJ whole genome shotgun (WGS) entry which is preliminary data.</text>
</comment>
<gene>
    <name evidence="4" type="ORF">GCM10010389_45480</name>
</gene>
<dbReference type="PANTHER" id="PTHR33175:SF3">
    <property type="entry name" value="DNA-BINDING PROTEIN HU-BETA"/>
    <property type="match status" value="1"/>
</dbReference>
<dbReference type="GO" id="GO:0030261">
    <property type="term" value="P:chromosome condensation"/>
    <property type="evidence" value="ECO:0007669"/>
    <property type="project" value="UniProtKB-KW"/>
</dbReference>
<sequence length="124" mass="13424">MKKKHPTPITGRLTTTKLIAVVAADLGTEPKQVRDTVLATFDAIARAAASGHDVAVTNFGTWLAYRTKRRPARNPQTGEVTTLAAHRAVRFRVSPALAGAVRRRDRKFSIRKAPKGARTAPAAE</sequence>
<dbReference type="Proteomes" id="UP000623010">
    <property type="component" value="Unassembled WGS sequence"/>
</dbReference>
<dbReference type="SUPFAM" id="SSF47729">
    <property type="entry name" value="IHF-like DNA-binding proteins"/>
    <property type="match status" value="1"/>
</dbReference>
<evidence type="ECO:0000313" key="4">
    <source>
        <dbReference type="EMBL" id="GHA01057.1"/>
    </source>
</evidence>
<dbReference type="RefSeq" id="WP_190059316.1">
    <property type="nucleotide sequence ID" value="NZ_BMWH01000020.1"/>
</dbReference>
<dbReference type="SMART" id="SM00411">
    <property type="entry name" value="BHL"/>
    <property type="match status" value="1"/>
</dbReference>
<organism evidence="4 5">
    <name type="scientific">Streptomyces echinoruber</name>
    <dbReference type="NCBI Taxonomy" id="68898"/>
    <lineage>
        <taxon>Bacteria</taxon>
        <taxon>Bacillati</taxon>
        <taxon>Actinomycetota</taxon>
        <taxon>Actinomycetes</taxon>
        <taxon>Kitasatosporales</taxon>
        <taxon>Streptomycetaceae</taxon>
        <taxon>Streptomyces</taxon>
    </lineage>
</organism>
<reference evidence="4" key="2">
    <citation type="submission" date="2020-09" db="EMBL/GenBank/DDBJ databases">
        <authorList>
            <person name="Sun Q."/>
            <person name="Ohkuma M."/>
        </authorList>
    </citation>
    <scope>NUCLEOTIDE SEQUENCE</scope>
    <source>
        <strain evidence="4">JCM 5016</strain>
    </source>
</reference>
<evidence type="ECO:0000313" key="5">
    <source>
        <dbReference type="Proteomes" id="UP000623010"/>
    </source>
</evidence>
<dbReference type="GO" id="GO:0030527">
    <property type="term" value="F:structural constituent of chromatin"/>
    <property type="evidence" value="ECO:0007669"/>
    <property type="project" value="InterPro"/>
</dbReference>
<dbReference type="Pfam" id="PF00216">
    <property type="entry name" value="Bac_DNA_binding"/>
    <property type="match status" value="1"/>
</dbReference>
<dbReference type="EMBL" id="BMWH01000020">
    <property type="protein sequence ID" value="GHA01057.1"/>
    <property type="molecule type" value="Genomic_DNA"/>
</dbReference>